<reference evidence="4 5" key="1">
    <citation type="submission" date="2018-06" db="EMBL/GenBank/DDBJ databases">
        <title>Isolation of heavy metals resistant Paenibacillus silvae NC2 from Gold-Copper mine in ZiJin, China.</title>
        <authorList>
            <person name="Xu J."/>
            <person name="Mazhar H.S."/>
            <person name="Rensing C."/>
        </authorList>
    </citation>
    <scope>NUCLEOTIDE SEQUENCE [LARGE SCALE GENOMIC DNA]</scope>
    <source>
        <strain evidence="4 5">NC2</strain>
    </source>
</reference>
<name>A0A2W6NHM3_9BACL</name>
<feature type="domain" description="HTH tetR-type" evidence="3">
    <location>
        <begin position="13"/>
        <end position="75"/>
    </location>
</feature>
<evidence type="ECO:0000313" key="4">
    <source>
        <dbReference type="EMBL" id="PZT55462.1"/>
    </source>
</evidence>
<evidence type="ECO:0000259" key="3">
    <source>
        <dbReference type="PROSITE" id="PS50977"/>
    </source>
</evidence>
<dbReference type="EMBL" id="QKWW01000031">
    <property type="protein sequence ID" value="PZT55462.1"/>
    <property type="molecule type" value="Genomic_DNA"/>
</dbReference>
<dbReference type="InterPro" id="IPR050624">
    <property type="entry name" value="HTH-type_Tx_Regulator"/>
</dbReference>
<keyword evidence="1 2" id="KW-0238">DNA-binding</keyword>
<evidence type="ECO:0000313" key="5">
    <source>
        <dbReference type="Proteomes" id="UP000249204"/>
    </source>
</evidence>
<dbReference type="PANTHER" id="PTHR43479:SF16">
    <property type="entry name" value="HTH TETR-TYPE DOMAIN-CONTAINING PROTEIN"/>
    <property type="match status" value="1"/>
</dbReference>
<dbReference type="GO" id="GO:0003677">
    <property type="term" value="F:DNA binding"/>
    <property type="evidence" value="ECO:0007669"/>
    <property type="project" value="UniProtKB-UniRule"/>
</dbReference>
<proteinExistence type="predicted"/>
<accession>A0A2W6NHM3</accession>
<dbReference type="InterPro" id="IPR001647">
    <property type="entry name" value="HTH_TetR"/>
</dbReference>
<evidence type="ECO:0000256" key="1">
    <source>
        <dbReference type="ARBA" id="ARBA00023125"/>
    </source>
</evidence>
<evidence type="ECO:0000256" key="2">
    <source>
        <dbReference type="PROSITE-ProRule" id="PRU00335"/>
    </source>
</evidence>
<dbReference type="PANTHER" id="PTHR43479">
    <property type="entry name" value="ACREF/ENVCD OPERON REPRESSOR-RELATED"/>
    <property type="match status" value="1"/>
</dbReference>
<organism evidence="4 5">
    <name type="scientific">Paenibacillus silvae</name>
    <dbReference type="NCBI Taxonomy" id="1325358"/>
    <lineage>
        <taxon>Bacteria</taxon>
        <taxon>Bacillati</taxon>
        <taxon>Bacillota</taxon>
        <taxon>Bacilli</taxon>
        <taxon>Bacillales</taxon>
        <taxon>Paenibacillaceae</taxon>
        <taxon>Paenibacillus</taxon>
    </lineage>
</organism>
<gene>
    <name evidence="4" type="ORF">DN757_12395</name>
</gene>
<dbReference type="Gene3D" id="1.10.357.10">
    <property type="entry name" value="Tetracycline Repressor, domain 2"/>
    <property type="match status" value="1"/>
</dbReference>
<comment type="caution">
    <text evidence="4">The sequence shown here is derived from an EMBL/GenBank/DDBJ whole genome shotgun (WGS) entry which is preliminary data.</text>
</comment>
<dbReference type="SUPFAM" id="SSF46689">
    <property type="entry name" value="Homeodomain-like"/>
    <property type="match status" value="1"/>
</dbReference>
<dbReference type="RefSeq" id="WP_111270516.1">
    <property type="nucleotide sequence ID" value="NZ_QKWW01000031.1"/>
</dbReference>
<sequence length="189" mass="22403">MKKVGKKVDLRVTRTHKLLTMALIDLLSRQGQRFSNITINEICDQAMVHRTTFYTHFEDKFALLSSTLTWCLRDYLQMDVEKRLQQPLQSLSGIMLGNVLTTIVQNQKEDEAFNDFFRNYIGELFKQDFLELKRRGKQFALPVELVAEFHSGVISLLVTWWILHFEEEITAEQMDEYYYQLVNENIRLE</sequence>
<feature type="DNA-binding region" description="H-T-H motif" evidence="2">
    <location>
        <begin position="38"/>
        <end position="57"/>
    </location>
</feature>
<dbReference type="AlphaFoldDB" id="A0A2W6NHM3"/>
<protein>
    <submittedName>
        <fullName evidence="4">TetR/AcrR family transcriptional regulator</fullName>
    </submittedName>
</protein>
<dbReference type="PROSITE" id="PS50977">
    <property type="entry name" value="HTH_TETR_2"/>
    <property type="match status" value="1"/>
</dbReference>
<dbReference type="Proteomes" id="UP000249204">
    <property type="component" value="Unassembled WGS sequence"/>
</dbReference>
<dbReference type="InterPro" id="IPR009057">
    <property type="entry name" value="Homeodomain-like_sf"/>
</dbReference>